<evidence type="ECO:0000313" key="2">
    <source>
        <dbReference type="EMBL" id="QJA91621.1"/>
    </source>
</evidence>
<organism evidence="1">
    <name type="scientific">viral metagenome</name>
    <dbReference type="NCBI Taxonomy" id="1070528"/>
    <lineage>
        <taxon>unclassified sequences</taxon>
        <taxon>metagenomes</taxon>
        <taxon>organismal metagenomes</taxon>
    </lineage>
</organism>
<dbReference type="EMBL" id="MT143654">
    <property type="protein sequence ID" value="QJA99509.1"/>
    <property type="molecule type" value="Genomic_DNA"/>
</dbReference>
<name>A0A6H1ZP91_9ZZZZ</name>
<evidence type="ECO:0000313" key="5">
    <source>
        <dbReference type="EMBL" id="QJH98577.1"/>
    </source>
</evidence>
<gene>
    <name evidence="3" type="ORF">MM171A00981_0010</name>
    <name evidence="4" type="ORF">MM171B00756_0010</name>
    <name evidence="2" type="ORF">MM415B03312_0002</name>
    <name evidence="1" type="ORF">TM448A01226_0010</name>
    <name evidence="5" type="ORF">TM448B01341_0010</name>
</gene>
<sequence>MAEDEQERPWLLGRLWDEVNSFFLAMFNSVWSGFSEIAIHVIDLSAFKVTDWLGKATDWAWEPFLNWFIEQKLMTGAEANEIMKWKKLTPPWDTYMLFKTIGPLFDLYITSTIYGASAQMRRETLSKYTPERPGPETLVAASFIAPEKTQEARDKMREQGFDDSDIDLFFLSRYRLYDEGNIRILWLRGVLSDDEMFMRMRELGYTDTRIKEVIQGWSIIPGPTDLFHLVAKEAFEPDMIERMGYADEFPAEQVQWLQKQGISEEWAKKYWYAHWETPSIQMGFEMLHREDPDRPGQSIIDESELDMLYRTVEIPPYWRDKLTKVAYQPYTRVDVRRMHDMGVLNDRELIQSYKDLGYDQTHAEKMADFTVRYNQGADKELTKGQILTGYKEKILTRADAMTLLTDLDYPEAMAEYFILTEDYKEAKDLQDDVITNIKDRYQNNFADEFETRSRLGQLNLTGERIAVLMDKWKIKKLIDVKLPSKSDLDKFLAAKIITLDVYRQEMDRLGYNFKYIEWYEKLSGTKGGK</sequence>
<dbReference type="AlphaFoldDB" id="A0A6H1ZP91"/>
<reference evidence="1" key="1">
    <citation type="submission" date="2020-03" db="EMBL/GenBank/DDBJ databases">
        <title>The deep terrestrial virosphere.</title>
        <authorList>
            <person name="Holmfeldt K."/>
            <person name="Nilsson E."/>
            <person name="Simone D."/>
            <person name="Lopez-Fernandez M."/>
            <person name="Wu X."/>
            <person name="de Brujin I."/>
            <person name="Lundin D."/>
            <person name="Andersson A."/>
            <person name="Bertilsson S."/>
            <person name="Dopson M."/>
        </authorList>
    </citation>
    <scope>NUCLEOTIDE SEQUENCE</scope>
    <source>
        <strain evidence="3">MM171A00981</strain>
        <strain evidence="4">MM171B00756</strain>
        <strain evidence="2">MM415B03312</strain>
        <strain evidence="1">TM448A01226</strain>
        <strain evidence="5">TM448B01341</strain>
    </source>
</reference>
<dbReference type="EMBL" id="MT143843">
    <property type="protein sequence ID" value="QJB03390.1"/>
    <property type="molecule type" value="Genomic_DNA"/>
</dbReference>
<evidence type="ECO:0000313" key="3">
    <source>
        <dbReference type="EMBL" id="QJA99509.1"/>
    </source>
</evidence>
<protein>
    <submittedName>
        <fullName evidence="1">Uncharacterized protein</fullName>
    </submittedName>
</protein>
<evidence type="ECO:0000313" key="4">
    <source>
        <dbReference type="EMBL" id="QJB03390.1"/>
    </source>
</evidence>
<evidence type="ECO:0000313" key="1">
    <source>
        <dbReference type="EMBL" id="QJA49095.1"/>
    </source>
</evidence>
<dbReference type="EMBL" id="MT144741">
    <property type="protein sequence ID" value="QJH98577.1"/>
    <property type="molecule type" value="Genomic_DNA"/>
</dbReference>
<accession>A0A6H1ZP91</accession>
<proteinExistence type="predicted"/>
<dbReference type="EMBL" id="MT143001">
    <property type="protein sequence ID" value="QJA91621.1"/>
    <property type="molecule type" value="Genomic_DNA"/>
</dbReference>
<dbReference type="EMBL" id="MT144117">
    <property type="protein sequence ID" value="QJA49095.1"/>
    <property type="molecule type" value="Genomic_DNA"/>
</dbReference>